<accession>A0ABQ3JCX1</accession>
<reference evidence="3" key="1">
    <citation type="journal article" date="2019" name="Int. J. Syst. Evol. Microbiol.">
        <title>The Global Catalogue of Microorganisms (GCM) 10K type strain sequencing project: providing services to taxonomists for standard genome sequencing and annotation.</title>
        <authorList>
            <consortium name="The Broad Institute Genomics Platform"/>
            <consortium name="The Broad Institute Genome Sequencing Center for Infectious Disease"/>
            <person name="Wu L."/>
            <person name="Ma J."/>
        </authorList>
    </citation>
    <scope>NUCLEOTIDE SEQUENCE [LARGE SCALE GENOMIC DNA]</scope>
    <source>
        <strain evidence="3">CGMCC 4.7677</strain>
    </source>
</reference>
<evidence type="ECO:0000313" key="2">
    <source>
        <dbReference type="EMBL" id="GHF22234.1"/>
    </source>
</evidence>
<evidence type="ECO:0000256" key="1">
    <source>
        <dbReference type="SAM" id="MobiDB-lite"/>
    </source>
</evidence>
<dbReference type="EMBL" id="BNAU01000009">
    <property type="protein sequence ID" value="GHF22234.1"/>
    <property type="molecule type" value="Genomic_DNA"/>
</dbReference>
<keyword evidence="3" id="KW-1185">Reference proteome</keyword>
<sequence>MGPLRRYRRAVTVRLPVVSGILIVAECVTWVTGVTGTGPAATESVSAGNRPTRGKWGEV</sequence>
<evidence type="ECO:0008006" key="4">
    <source>
        <dbReference type="Google" id="ProtNLM"/>
    </source>
</evidence>
<organism evidence="2 3">
    <name type="scientific">Amycolatopsis deserti</name>
    <dbReference type="NCBI Taxonomy" id="185696"/>
    <lineage>
        <taxon>Bacteria</taxon>
        <taxon>Bacillati</taxon>
        <taxon>Actinomycetota</taxon>
        <taxon>Actinomycetes</taxon>
        <taxon>Pseudonocardiales</taxon>
        <taxon>Pseudonocardiaceae</taxon>
        <taxon>Amycolatopsis</taxon>
    </lineage>
</organism>
<gene>
    <name evidence="2" type="ORF">GCM10017786_65620</name>
</gene>
<name>A0ABQ3JCX1_9PSEU</name>
<comment type="caution">
    <text evidence="2">The sequence shown here is derived from an EMBL/GenBank/DDBJ whole genome shotgun (WGS) entry which is preliminary data.</text>
</comment>
<proteinExistence type="predicted"/>
<protein>
    <recommendedName>
        <fullName evidence="4">Secreted protein</fullName>
    </recommendedName>
</protein>
<dbReference type="Proteomes" id="UP000605897">
    <property type="component" value="Unassembled WGS sequence"/>
</dbReference>
<feature type="region of interest" description="Disordered" evidence="1">
    <location>
        <begin position="37"/>
        <end position="59"/>
    </location>
</feature>
<evidence type="ECO:0000313" key="3">
    <source>
        <dbReference type="Proteomes" id="UP000605897"/>
    </source>
</evidence>